<dbReference type="PROSITE" id="PS51257">
    <property type="entry name" value="PROKAR_LIPOPROTEIN"/>
    <property type="match status" value="1"/>
</dbReference>
<comment type="similarity">
    <text evidence="2">Belongs to the SusD family.</text>
</comment>
<keyword evidence="4" id="KW-0472">Membrane</keyword>
<dbReference type="SUPFAM" id="SSF48452">
    <property type="entry name" value="TPR-like"/>
    <property type="match status" value="1"/>
</dbReference>
<dbReference type="OrthoDB" id="5694214at2"/>
<reference evidence="8 9" key="1">
    <citation type="submission" date="2016-08" db="EMBL/GenBank/DDBJ databases">
        <authorList>
            <person name="Seilhamer J.J."/>
        </authorList>
    </citation>
    <scope>NUCLEOTIDE SEQUENCE [LARGE SCALE GENOMIC DNA]</scope>
    <source>
        <strain evidence="8 9">A37T2</strain>
    </source>
</reference>
<dbReference type="Gene3D" id="1.25.40.390">
    <property type="match status" value="1"/>
</dbReference>
<evidence type="ECO:0000256" key="1">
    <source>
        <dbReference type="ARBA" id="ARBA00004442"/>
    </source>
</evidence>
<feature type="domain" description="SusD-like N-terminal" evidence="7">
    <location>
        <begin position="79"/>
        <end position="205"/>
    </location>
</feature>
<evidence type="ECO:0000256" key="3">
    <source>
        <dbReference type="ARBA" id="ARBA00022729"/>
    </source>
</evidence>
<dbReference type="InterPro" id="IPR012944">
    <property type="entry name" value="SusD_RagB_dom"/>
</dbReference>
<accession>A0A1C3Z246</accession>
<comment type="subcellular location">
    <subcellularLocation>
        <location evidence="1">Cell outer membrane</location>
    </subcellularLocation>
</comment>
<evidence type="ECO:0000256" key="2">
    <source>
        <dbReference type="ARBA" id="ARBA00006275"/>
    </source>
</evidence>
<evidence type="ECO:0000259" key="6">
    <source>
        <dbReference type="Pfam" id="PF07980"/>
    </source>
</evidence>
<keyword evidence="9" id="KW-1185">Reference proteome</keyword>
<dbReference type="InterPro" id="IPR033985">
    <property type="entry name" value="SusD-like_N"/>
</dbReference>
<dbReference type="Pfam" id="PF07980">
    <property type="entry name" value="SusD_RagB"/>
    <property type="match status" value="1"/>
</dbReference>
<dbReference type="AlphaFoldDB" id="A0A1C3Z246"/>
<sequence length="574" mass="64711">MKYIIYISVFTLLFTSCNKVMDTKPLDSYTADAVWSNFSLAQGYIYNCYANDIGFLYSWEQDAITKSVKTHPWGGSFVDEKTEQMDRYTDEGWNKFSNIRAVNLALQNVPNSSFTTLQKNTLLGEAHFLRAGIYAFLAFRFGGVQIVKNVLTADSNFSIPRSGIKDTYDFILADLDTAATLLPTTNDRGRATQGAAYALKMRVALQAGAYLNNDDYYKMVKAAGEALFALNLYAMDDYSNLFNAYSTAIASPENILVYERRGTNTTFDATPMQILAANTDMSTAKLTTTAMQLFPLKESSEGWMNYAPTQDLVDDYLVTDADGKERKWTQTSYLNTATTVYDKMYNHRDKRFYATIIYDSSKLFNNWAYLRASGNFSSNIQPLNGGNINDGASQTGYLFNKYIYQAKKIWYSDPTDFCYSVLRLGEAYLNYAEACIKLGNEALAAQYITKTYQQHGGFKNEITATGEELWSAYQRERHIDMILETGDRYWSLLRWGMQQSGGLKQGYANSGAAISALNGKPHGIAISLDGKSYQIFETVDNNGQPLKFSPRRYLFPVPQDRITALPLLTQNEGW</sequence>
<dbReference type="RefSeq" id="WP_089708112.1">
    <property type="nucleotide sequence ID" value="NZ_FMAR01000001.1"/>
</dbReference>
<dbReference type="InterPro" id="IPR011990">
    <property type="entry name" value="TPR-like_helical_dom_sf"/>
</dbReference>
<dbReference type="Pfam" id="PF14322">
    <property type="entry name" value="SusD-like_3"/>
    <property type="match status" value="1"/>
</dbReference>
<dbReference type="GO" id="GO:0009279">
    <property type="term" value="C:cell outer membrane"/>
    <property type="evidence" value="ECO:0007669"/>
    <property type="project" value="UniProtKB-SubCell"/>
</dbReference>
<evidence type="ECO:0000256" key="5">
    <source>
        <dbReference type="ARBA" id="ARBA00023237"/>
    </source>
</evidence>
<dbReference type="Proteomes" id="UP000242818">
    <property type="component" value="Unassembled WGS sequence"/>
</dbReference>
<dbReference type="EMBL" id="FMAR01000001">
    <property type="protein sequence ID" value="SCB76474.1"/>
    <property type="molecule type" value="Genomic_DNA"/>
</dbReference>
<evidence type="ECO:0000313" key="9">
    <source>
        <dbReference type="Proteomes" id="UP000242818"/>
    </source>
</evidence>
<proteinExistence type="inferred from homology"/>
<evidence type="ECO:0000256" key="4">
    <source>
        <dbReference type="ARBA" id="ARBA00023136"/>
    </source>
</evidence>
<keyword evidence="3" id="KW-0732">Signal</keyword>
<dbReference type="STRING" id="1335309.GA0116948_101208"/>
<evidence type="ECO:0000313" key="8">
    <source>
        <dbReference type="EMBL" id="SCB76474.1"/>
    </source>
</evidence>
<gene>
    <name evidence="8" type="ORF">GA0116948_101208</name>
</gene>
<evidence type="ECO:0000259" key="7">
    <source>
        <dbReference type="Pfam" id="PF14322"/>
    </source>
</evidence>
<protein>
    <submittedName>
        <fullName evidence="8">Starch-binding associating with outer membrane</fullName>
    </submittedName>
</protein>
<keyword evidence="5" id="KW-0998">Cell outer membrane</keyword>
<feature type="domain" description="RagB/SusD" evidence="6">
    <location>
        <begin position="290"/>
        <end position="574"/>
    </location>
</feature>
<organism evidence="8 9">
    <name type="scientific">Chitinophaga costaii</name>
    <dbReference type="NCBI Taxonomy" id="1335309"/>
    <lineage>
        <taxon>Bacteria</taxon>
        <taxon>Pseudomonadati</taxon>
        <taxon>Bacteroidota</taxon>
        <taxon>Chitinophagia</taxon>
        <taxon>Chitinophagales</taxon>
        <taxon>Chitinophagaceae</taxon>
        <taxon>Chitinophaga</taxon>
    </lineage>
</organism>
<name>A0A1C3Z246_9BACT</name>